<dbReference type="Proteomes" id="UP001060414">
    <property type="component" value="Chromosome"/>
</dbReference>
<proteinExistence type="predicted"/>
<sequence length="106" mass="11666">MKLLKAGGGAVRVWTRKCAADVQQLALDPDDLIALVSEAVARGRFTGSEWCQQKPAGPWAACDAYALTRHEWVQASRKELAFDYYLKFAIGRTGTILLLVSCHLSL</sequence>
<protein>
    <submittedName>
        <fullName evidence="1">Uncharacterized protein</fullName>
    </submittedName>
</protein>
<reference evidence="1" key="1">
    <citation type="journal article" date="2022" name="Environ. Microbiol.">
        <title>Geoalkalibacter halelectricus SAP #1 sp. nov. possessing extracellular electron transfer and mineral#reducing capabilities from a haloalkaline environment.</title>
        <authorList>
            <person name="Yadav S."/>
            <person name="Singh R."/>
            <person name="Sundharam S.S."/>
            <person name="Chaudhary S."/>
            <person name="Krishnamurthi S."/>
            <person name="Patil S.A."/>
        </authorList>
    </citation>
    <scope>NUCLEOTIDE SEQUENCE</scope>
    <source>
        <strain evidence="1">SAP-1</strain>
    </source>
</reference>
<accession>A0ABY5ZLI9</accession>
<evidence type="ECO:0000313" key="2">
    <source>
        <dbReference type="Proteomes" id="UP001060414"/>
    </source>
</evidence>
<gene>
    <name evidence="1" type="ORF">L9S41_18100</name>
</gene>
<evidence type="ECO:0000313" key="1">
    <source>
        <dbReference type="EMBL" id="UWZ79571.1"/>
    </source>
</evidence>
<organism evidence="1 2">
    <name type="scientific">Geoalkalibacter halelectricus</name>
    <dbReference type="NCBI Taxonomy" id="2847045"/>
    <lineage>
        <taxon>Bacteria</taxon>
        <taxon>Pseudomonadati</taxon>
        <taxon>Thermodesulfobacteriota</taxon>
        <taxon>Desulfuromonadia</taxon>
        <taxon>Desulfuromonadales</taxon>
        <taxon>Geoalkalibacteraceae</taxon>
        <taxon>Geoalkalibacter</taxon>
    </lineage>
</organism>
<name>A0ABY5ZLI9_9BACT</name>
<dbReference type="RefSeq" id="WP_260747923.1">
    <property type="nucleotide sequence ID" value="NZ_CP092109.1"/>
</dbReference>
<keyword evidence="2" id="KW-1185">Reference proteome</keyword>
<dbReference type="EMBL" id="CP092109">
    <property type="protein sequence ID" value="UWZ79571.1"/>
    <property type="molecule type" value="Genomic_DNA"/>
</dbReference>